<evidence type="ECO:0000256" key="1">
    <source>
        <dbReference type="SAM" id="SignalP"/>
    </source>
</evidence>
<sequence length="141" mass="15247">MAGCQRALWRHSLGATLVGVAVCLSPLSVLLPPPIIDRFEGPCCSWFHCCFARPRGSRFTLAGSDDCAVLSLAELRAAGWFRIRASRSMSPVLDDSCYSAADILISSRKSFVRARFPELPCSGPLCVVGPQDDGHTPLVRP</sequence>
<name>A0A8R1I6A5_CAEJA</name>
<organism evidence="2 3">
    <name type="scientific">Caenorhabditis japonica</name>
    <dbReference type="NCBI Taxonomy" id="281687"/>
    <lineage>
        <taxon>Eukaryota</taxon>
        <taxon>Metazoa</taxon>
        <taxon>Ecdysozoa</taxon>
        <taxon>Nematoda</taxon>
        <taxon>Chromadorea</taxon>
        <taxon>Rhabditida</taxon>
        <taxon>Rhabditina</taxon>
        <taxon>Rhabditomorpha</taxon>
        <taxon>Rhabditoidea</taxon>
        <taxon>Rhabditidae</taxon>
        <taxon>Peloderinae</taxon>
        <taxon>Caenorhabditis</taxon>
    </lineage>
</organism>
<accession>A0A8R1I6A5</accession>
<reference evidence="2" key="2">
    <citation type="submission" date="2022-06" db="UniProtKB">
        <authorList>
            <consortium name="EnsemblMetazoa"/>
        </authorList>
    </citation>
    <scope>IDENTIFICATION</scope>
    <source>
        <strain evidence="2">DF5081</strain>
    </source>
</reference>
<keyword evidence="3" id="KW-1185">Reference proteome</keyword>
<evidence type="ECO:0000313" key="3">
    <source>
        <dbReference type="Proteomes" id="UP000005237"/>
    </source>
</evidence>
<feature type="chain" id="PRO_5035768084" evidence="1">
    <location>
        <begin position="24"/>
        <end position="141"/>
    </location>
</feature>
<dbReference type="Proteomes" id="UP000005237">
    <property type="component" value="Unassembled WGS sequence"/>
</dbReference>
<proteinExistence type="predicted"/>
<dbReference type="EnsemblMetazoa" id="CJA21635.1">
    <property type="protein sequence ID" value="CJA21635.1"/>
    <property type="gene ID" value="WBGene00177207"/>
</dbReference>
<evidence type="ECO:0000313" key="2">
    <source>
        <dbReference type="EnsemblMetazoa" id="CJA21635.1"/>
    </source>
</evidence>
<dbReference type="AlphaFoldDB" id="A0A8R1I6A5"/>
<reference evidence="3" key="1">
    <citation type="submission" date="2010-08" db="EMBL/GenBank/DDBJ databases">
        <authorList>
            <consortium name="Caenorhabditis japonica Sequencing Consortium"/>
            <person name="Wilson R.K."/>
        </authorList>
    </citation>
    <scope>NUCLEOTIDE SEQUENCE [LARGE SCALE GENOMIC DNA]</scope>
    <source>
        <strain evidence="3">DF5081</strain>
    </source>
</reference>
<feature type="signal peptide" evidence="1">
    <location>
        <begin position="1"/>
        <end position="23"/>
    </location>
</feature>
<protein>
    <submittedName>
        <fullName evidence="2">Uncharacterized protein</fullName>
    </submittedName>
</protein>
<keyword evidence="1" id="KW-0732">Signal</keyword>